<feature type="transmembrane region" description="Helical" evidence="10">
    <location>
        <begin position="206"/>
        <end position="230"/>
    </location>
</feature>
<dbReference type="SUPFAM" id="SSF81653">
    <property type="entry name" value="Calcium ATPase, transduction domain A"/>
    <property type="match status" value="1"/>
</dbReference>
<organism evidence="12 13">
    <name type="scientific">Haloferax elongans ATCC BAA-1513</name>
    <dbReference type="NCBI Taxonomy" id="1230453"/>
    <lineage>
        <taxon>Archaea</taxon>
        <taxon>Methanobacteriati</taxon>
        <taxon>Methanobacteriota</taxon>
        <taxon>Stenosarchaea group</taxon>
        <taxon>Halobacteria</taxon>
        <taxon>Halobacteriales</taxon>
        <taxon>Haloferacaceae</taxon>
        <taxon>Haloferax</taxon>
    </lineage>
</organism>
<feature type="transmembrane region" description="Helical" evidence="10">
    <location>
        <begin position="805"/>
        <end position="838"/>
    </location>
</feature>
<dbReference type="InterPro" id="IPR023298">
    <property type="entry name" value="ATPase_P-typ_TM_dom_sf"/>
</dbReference>
<keyword evidence="3 10" id="KW-0812">Transmembrane</keyword>
<dbReference type="PANTHER" id="PTHR43520">
    <property type="entry name" value="ATP7, ISOFORM B"/>
    <property type="match status" value="1"/>
</dbReference>
<dbReference type="Gene3D" id="2.70.150.10">
    <property type="entry name" value="Calcium-transporting ATPase, cytoplasmic transduction domain A"/>
    <property type="match status" value="1"/>
</dbReference>
<dbReference type="InterPro" id="IPR023214">
    <property type="entry name" value="HAD_sf"/>
</dbReference>
<dbReference type="SUPFAM" id="SSF81660">
    <property type="entry name" value="Metal cation-transporting ATPase, ATP-binding domain N"/>
    <property type="match status" value="1"/>
</dbReference>
<evidence type="ECO:0000256" key="2">
    <source>
        <dbReference type="ARBA" id="ARBA00006024"/>
    </source>
</evidence>
<feature type="transmembrane region" description="Helical" evidence="10">
    <location>
        <begin position="163"/>
        <end position="186"/>
    </location>
</feature>
<evidence type="ECO:0000256" key="6">
    <source>
        <dbReference type="ARBA" id="ARBA00022840"/>
    </source>
</evidence>
<dbReference type="PROSITE" id="PS50846">
    <property type="entry name" value="HMA_2"/>
    <property type="match status" value="1"/>
</dbReference>
<dbReference type="PROSITE" id="PS01229">
    <property type="entry name" value="COF_2"/>
    <property type="match status" value="1"/>
</dbReference>
<evidence type="ECO:0000313" key="13">
    <source>
        <dbReference type="Proteomes" id="UP000011612"/>
    </source>
</evidence>
<keyword evidence="13" id="KW-1185">Reference proteome</keyword>
<dbReference type="OrthoDB" id="8588at2157"/>
<dbReference type="SUPFAM" id="SSF56784">
    <property type="entry name" value="HAD-like"/>
    <property type="match status" value="1"/>
</dbReference>
<dbReference type="SFLD" id="SFLDS00003">
    <property type="entry name" value="Haloacid_Dehalogenase"/>
    <property type="match status" value="1"/>
</dbReference>
<evidence type="ECO:0000256" key="10">
    <source>
        <dbReference type="SAM" id="Phobius"/>
    </source>
</evidence>
<dbReference type="Gene3D" id="3.40.1110.10">
    <property type="entry name" value="Calcium-transporting ATPase, cytoplasmic domain N"/>
    <property type="match status" value="1"/>
</dbReference>
<dbReference type="GO" id="GO:0016887">
    <property type="term" value="F:ATP hydrolysis activity"/>
    <property type="evidence" value="ECO:0007669"/>
    <property type="project" value="InterPro"/>
</dbReference>
<evidence type="ECO:0000256" key="4">
    <source>
        <dbReference type="ARBA" id="ARBA00022723"/>
    </source>
</evidence>
<feature type="domain" description="HMA" evidence="11">
    <location>
        <begin position="82"/>
        <end position="148"/>
    </location>
</feature>
<comment type="subcellular location">
    <subcellularLocation>
        <location evidence="1">Endomembrane system</location>
        <topology evidence="1">Multi-pass membrane protein</topology>
    </subcellularLocation>
</comment>
<keyword evidence="6" id="KW-0067">ATP-binding</keyword>
<keyword evidence="8 10" id="KW-1133">Transmembrane helix</keyword>
<dbReference type="GO" id="GO:0055070">
    <property type="term" value="P:copper ion homeostasis"/>
    <property type="evidence" value="ECO:0007669"/>
    <property type="project" value="TreeGrafter"/>
</dbReference>
<evidence type="ECO:0000256" key="8">
    <source>
        <dbReference type="ARBA" id="ARBA00022989"/>
    </source>
</evidence>
<keyword evidence="9 10" id="KW-0472">Membrane</keyword>
<dbReference type="InterPro" id="IPR044492">
    <property type="entry name" value="P_typ_ATPase_HD_dom"/>
</dbReference>
<comment type="caution">
    <text evidence="12">The sequence shown here is derived from an EMBL/GenBank/DDBJ whole genome shotgun (WGS) entry which is preliminary data.</text>
</comment>
<dbReference type="GO" id="GO:0016020">
    <property type="term" value="C:membrane"/>
    <property type="evidence" value="ECO:0007669"/>
    <property type="project" value="InterPro"/>
</dbReference>
<evidence type="ECO:0000256" key="5">
    <source>
        <dbReference type="ARBA" id="ARBA00022741"/>
    </source>
</evidence>
<dbReference type="SFLD" id="SFLDG00002">
    <property type="entry name" value="C1.7:_P-type_atpase_like"/>
    <property type="match status" value="1"/>
</dbReference>
<sequence>MATKTQPRRSAGQSDDIDTDGCDLCGLPTPSPPITGDDVDGAFCCRGCLEITRTLGDAATADPETVERELAGEEETVPDGAERTYMAVDGMHCATCEAFVSGTARNCEGVYAADASYASDMVRVSYDPEQTDLDDLSSTLARYGYGTRDPEERAAAERSDNQVARFVIGGGVFGMMVMMWYVLFLYPTYVGISPVVELGFFDGMYILGNIWLMTSIVFFYTGFPILRGAVVSLRAGQPNMDLLVSLAATSAYVYSTAAVVLGESHVYFDVTVAIILVVTLGNYYEDRIKRKAAGMLSDLAASRVSEARRRTAEGVETVPVDDLEPGDAVEVRPGERVPVDGTIAEGTAAVDEALVTGESMPRTKRPGDEVLGGTVVTDRPLVVEVGEDATSTLDRLVELLWDIQSARSGVQRLADKLATIFVPTVLVLAVVAFGLTLYGGQSATAALLVGLTVLIVSCPCALGLATPLAVASGIKTAASRGIVVASEAVFEAVPDVDVVVFDKTGTLTDGDMAVLRVETGGDAESGTENDSDADSALEAAAALERFSAHPLATAVVEAAEGRDLDVPDLPADAVTVHDRGVSGVVEWVRGAGGDIGVVEGEDGTGVAEGSEDDTGAAKGERVVVGHPALLRDEGMAIGETLTAAIDAAREEGAVPVVVGRRDSAQAVLVVGDEPRDEWDDVVAAVADDGRRDVVVLTGDSERAARRFRDHPDVTDVFAGVPPEAKAETVDRLRNRGTVAMVGDGSNDAPALAAADIGIALGTGTDIAGDAADAVLVGRNIDAVPEVFSLSAGVNRRIRGNLTWAFGYNAVAIPLAVLGVLNPLFAAIAMGTSSLLVVANSSRSLD</sequence>
<dbReference type="Pfam" id="PF00122">
    <property type="entry name" value="E1-E2_ATPase"/>
    <property type="match status" value="1"/>
</dbReference>
<dbReference type="RefSeq" id="WP_008323509.1">
    <property type="nucleotide sequence ID" value="NZ_AOLK01000015.1"/>
</dbReference>
<dbReference type="InterPro" id="IPR023299">
    <property type="entry name" value="ATPase_P-typ_cyto_dom_N"/>
</dbReference>
<evidence type="ECO:0000256" key="9">
    <source>
        <dbReference type="ARBA" id="ARBA00023136"/>
    </source>
</evidence>
<dbReference type="PATRIC" id="fig|1230453.4.peg.1327"/>
<name>M0HR00_HALEO</name>
<dbReference type="Pfam" id="PF00702">
    <property type="entry name" value="Hydrolase"/>
    <property type="match status" value="1"/>
</dbReference>
<dbReference type="NCBIfam" id="TIGR01494">
    <property type="entry name" value="ATPase_P-type"/>
    <property type="match status" value="2"/>
</dbReference>
<dbReference type="GO" id="GO:0005507">
    <property type="term" value="F:copper ion binding"/>
    <property type="evidence" value="ECO:0007669"/>
    <property type="project" value="TreeGrafter"/>
</dbReference>
<dbReference type="GO" id="GO:0005524">
    <property type="term" value="F:ATP binding"/>
    <property type="evidence" value="ECO:0007669"/>
    <property type="project" value="UniProtKB-KW"/>
</dbReference>
<dbReference type="InterPro" id="IPR027256">
    <property type="entry name" value="P-typ_ATPase_IB"/>
</dbReference>
<feature type="transmembrane region" description="Helical" evidence="10">
    <location>
        <begin position="445"/>
        <end position="470"/>
    </location>
</feature>
<comment type="similarity">
    <text evidence="2">Belongs to the cation transport ATPase (P-type) (TC 3.A.3) family. Type IB subfamily.</text>
</comment>
<dbReference type="InterPro" id="IPR001757">
    <property type="entry name" value="P_typ_ATPase"/>
</dbReference>
<dbReference type="InterPro" id="IPR036412">
    <property type="entry name" value="HAD-like_sf"/>
</dbReference>
<dbReference type="PROSITE" id="PS00154">
    <property type="entry name" value="ATPASE_E1_E2"/>
    <property type="match status" value="1"/>
</dbReference>
<proteinExistence type="inferred from homology"/>
<dbReference type="GO" id="GO:0043682">
    <property type="term" value="F:P-type divalent copper transporter activity"/>
    <property type="evidence" value="ECO:0007669"/>
    <property type="project" value="TreeGrafter"/>
</dbReference>
<evidence type="ECO:0000256" key="1">
    <source>
        <dbReference type="ARBA" id="ARBA00004127"/>
    </source>
</evidence>
<dbReference type="Pfam" id="PF00403">
    <property type="entry name" value="HMA"/>
    <property type="match status" value="1"/>
</dbReference>
<dbReference type="InterPro" id="IPR018303">
    <property type="entry name" value="ATPase_P-typ_P_site"/>
</dbReference>
<dbReference type="InterPro" id="IPR059000">
    <property type="entry name" value="ATPase_P-type_domA"/>
</dbReference>
<dbReference type="SUPFAM" id="SSF55008">
    <property type="entry name" value="HMA, heavy metal-associated domain"/>
    <property type="match status" value="1"/>
</dbReference>
<keyword evidence="4" id="KW-0479">Metal-binding</keyword>
<accession>M0HR00</accession>
<keyword evidence="7" id="KW-1278">Translocase</keyword>
<dbReference type="PANTHER" id="PTHR43520:SF8">
    <property type="entry name" value="P-TYPE CU(+) TRANSPORTER"/>
    <property type="match status" value="1"/>
</dbReference>
<dbReference type="InterPro" id="IPR006121">
    <property type="entry name" value="HMA_dom"/>
</dbReference>
<feature type="transmembrane region" description="Helical" evidence="10">
    <location>
        <begin position="266"/>
        <end position="284"/>
    </location>
</feature>
<evidence type="ECO:0000313" key="12">
    <source>
        <dbReference type="EMBL" id="ELZ85519.1"/>
    </source>
</evidence>
<dbReference type="Gene3D" id="3.30.70.100">
    <property type="match status" value="1"/>
</dbReference>
<dbReference type="InterPro" id="IPR008250">
    <property type="entry name" value="ATPase_P-typ_transduc_dom_A_sf"/>
</dbReference>
<dbReference type="EMBL" id="AOLK01000015">
    <property type="protein sequence ID" value="ELZ85519.1"/>
    <property type="molecule type" value="Genomic_DNA"/>
</dbReference>
<reference evidence="12 13" key="1">
    <citation type="journal article" date="2014" name="PLoS Genet.">
        <title>Phylogenetically driven sequencing of extremely halophilic archaea reveals strategies for static and dynamic osmo-response.</title>
        <authorList>
            <person name="Becker E.A."/>
            <person name="Seitzer P.M."/>
            <person name="Tritt A."/>
            <person name="Larsen D."/>
            <person name="Krusor M."/>
            <person name="Yao A.I."/>
            <person name="Wu D."/>
            <person name="Madern D."/>
            <person name="Eisen J.A."/>
            <person name="Darling A.E."/>
            <person name="Facciotti M.T."/>
        </authorList>
    </citation>
    <scope>NUCLEOTIDE SEQUENCE [LARGE SCALE GENOMIC DNA]</scope>
    <source>
        <strain evidence="12 13">ATCC BAA-1513</strain>
    </source>
</reference>
<dbReference type="SUPFAM" id="SSF81665">
    <property type="entry name" value="Calcium ATPase, transmembrane domain M"/>
    <property type="match status" value="1"/>
</dbReference>
<dbReference type="NCBIfam" id="TIGR01525">
    <property type="entry name" value="ATPase-IB_hvy"/>
    <property type="match status" value="1"/>
</dbReference>
<dbReference type="CDD" id="cd00371">
    <property type="entry name" value="HMA"/>
    <property type="match status" value="1"/>
</dbReference>
<evidence type="ECO:0000256" key="7">
    <source>
        <dbReference type="ARBA" id="ARBA00022967"/>
    </source>
</evidence>
<evidence type="ECO:0000259" key="11">
    <source>
        <dbReference type="PROSITE" id="PS50846"/>
    </source>
</evidence>
<dbReference type="STRING" id="1230453.C453_06878"/>
<dbReference type="Gene3D" id="3.40.50.1000">
    <property type="entry name" value="HAD superfamily/HAD-like"/>
    <property type="match status" value="1"/>
</dbReference>
<feature type="transmembrane region" description="Helical" evidence="10">
    <location>
        <begin position="417"/>
        <end position="439"/>
    </location>
</feature>
<keyword evidence="5" id="KW-0547">Nucleotide-binding</keyword>
<dbReference type="SFLD" id="SFLDF00027">
    <property type="entry name" value="p-type_atpase"/>
    <property type="match status" value="1"/>
</dbReference>
<dbReference type="InterPro" id="IPR036163">
    <property type="entry name" value="HMA_dom_sf"/>
</dbReference>
<evidence type="ECO:0000256" key="3">
    <source>
        <dbReference type="ARBA" id="ARBA00022692"/>
    </source>
</evidence>
<gene>
    <name evidence="12" type="ORF">C453_06878</name>
</gene>
<dbReference type="GO" id="GO:0012505">
    <property type="term" value="C:endomembrane system"/>
    <property type="evidence" value="ECO:0007669"/>
    <property type="project" value="UniProtKB-SubCell"/>
</dbReference>
<dbReference type="AlphaFoldDB" id="M0HR00"/>
<feature type="transmembrane region" description="Helical" evidence="10">
    <location>
        <begin position="242"/>
        <end position="260"/>
    </location>
</feature>
<dbReference type="Proteomes" id="UP000011612">
    <property type="component" value="Unassembled WGS sequence"/>
</dbReference>
<protein>
    <submittedName>
        <fullName evidence="12">Putative cation-transporting ATPase</fullName>
    </submittedName>
</protein>
<dbReference type="PRINTS" id="PR00119">
    <property type="entry name" value="CATATPASE"/>
</dbReference>